<dbReference type="InterPro" id="IPR035919">
    <property type="entry name" value="EAL_sf"/>
</dbReference>
<dbReference type="EMBL" id="CP014782">
    <property type="protein sequence ID" value="AQS39899.1"/>
    <property type="molecule type" value="Genomic_DNA"/>
</dbReference>
<proteinExistence type="predicted"/>
<dbReference type="STRING" id="225848.Sps_04817"/>
<dbReference type="SUPFAM" id="SSF141868">
    <property type="entry name" value="EAL domain-like"/>
    <property type="match status" value="1"/>
</dbReference>
<dbReference type="PANTHER" id="PTHR33121">
    <property type="entry name" value="CYCLIC DI-GMP PHOSPHODIESTERASE PDEF"/>
    <property type="match status" value="1"/>
</dbReference>
<dbReference type="Pfam" id="PF00563">
    <property type="entry name" value="EAL"/>
    <property type="match status" value="1"/>
</dbReference>
<evidence type="ECO:0000313" key="2">
    <source>
        <dbReference type="EMBL" id="AQS39899.1"/>
    </source>
</evidence>
<feature type="domain" description="EAL" evidence="1">
    <location>
        <begin position="1"/>
        <end position="143"/>
    </location>
</feature>
<dbReference type="Gene3D" id="3.20.20.450">
    <property type="entry name" value="EAL domain"/>
    <property type="match status" value="1"/>
</dbReference>
<dbReference type="PROSITE" id="PS50883">
    <property type="entry name" value="EAL"/>
    <property type="match status" value="1"/>
</dbReference>
<protein>
    <submittedName>
        <fullName evidence="2">EAL domain-containing protein</fullName>
    </submittedName>
</protein>
<reference evidence="2 3" key="1">
    <citation type="submission" date="2016-03" db="EMBL/GenBank/DDBJ databases">
        <title>Complete genome sequence of Shewanella psychrophila WP2, a deep sea bacterium isolated from west Pacific sediment.</title>
        <authorList>
            <person name="Xu G."/>
            <person name="Jian H."/>
        </authorList>
    </citation>
    <scope>NUCLEOTIDE SEQUENCE [LARGE SCALE GENOMIC DNA]</scope>
    <source>
        <strain evidence="2 3">WP2</strain>
    </source>
</reference>
<dbReference type="PANTHER" id="PTHR33121:SF56">
    <property type="entry name" value="SIGNALLING PROTEIN WITH EAL AND C2 DOMAINS"/>
    <property type="match status" value="1"/>
</dbReference>
<dbReference type="KEGG" id="spsw:Sps_04817"/>
<name>A0A1S6HWL2_9GAMM</name>
<dbReference type="InterPro" id="IPR001633">
    <property type="entry name" value="EAL_dom"/>
</dbReference>
<dbReference type="CDD" id="cd01948">
    <property type="entry name" value="EAL"/>
    <property type="match status" value="1"/>
</dbReference>
<evidence type="ECO:0000259" key="1">
    <source>
        <dbReference type="PROSITE" id="PS50883"/>
    </source>
</evidence>
<dbReference type="SMART" id="SM00052">
    <property type="entry name" value="EAL"/>
    <property type="match status" value="1"/>
</dbReference>
<accession>A0A1S6HWL2</accession>
<organism evidence="2 3">
    <name type="scientific">Shewanella psychrophila</name>
    <dbReference type="NCBI Taxonomy" id="225848"/>
    <lineage>
        <taxon>Bacteria</taxon>
        <taxon>Pseudomonadati</taxon>
        <taxon>Pseudomonadota</taxon>
        <taxon>Gammaproteobacteria</taxon>
        <taxon>Alteromonadales</taxon>
        <taxon>Shewanellaceae</taxon>
        <taxon>Shewanella</taxon>
    </lineage>
</organism>
<evidence type="ECO:0000313" key="3">
    <source>
        <dbReference type="Proteomes" id="UP000189545"/>
    </source>
</evidence>
<dbReference type="AlphaFoldDB" id="A0A1S6HWL2"/>
<dbReference type="GO" id="GO:0071111">
    <property type="term" value="F:cyclic-guanylate-specific phosphodiesterase activity"/>
    <property type="evidence" value="ECO:0007669"/>
    <property type="project" value="InterPro"/>
</dbReference>
<dbReference type="Proteomes" id="UP000189545">
    <property type="component" value="Chromosome"/>
</dbReference>
<gene>
    <name evidence="2" type="ORF">Sps_04817</name>
</gene>
<keyword evidence="3" id="KW-1185">Reference proteome</keyword>
<sequence>MHIKNGLIKANTIKFEITERLPIKNFILTSKYLGMFYELGVTSVIDDIGTGYGTFLYLNELGARGIKIDKYFIDTINSNGGTKILDAIINLANNLELEIIAEGVETDTQQTYLLKRGVYLQQGYLFSQPLNAESFRRKIVISNIKRDNVENNTANKTVTLNLLGSKTNTHSLVL</sequence>
<dbReference type="InterPro" id="IPR050706">
    <property type="entry name" value="Cyclic-di-GMP_PDE-like"/>
</dbReference>